<evidence type="ECO:0000256" key="2">
    <source>
        <dbReference type="SAM" id="MobiDB-lite"/>
    </source>
</evidence>
<dbReference type="Gene3D" id="2.120.10.30">
    <property type="entry name" value="TolB, C-terminal domain"/>
    <property type="match status" value="1"/>
</dbReference>
<evidence type="ECO:0000259" key="3">
    <source>
        <dbReference type="Pfam" id="PF00326"/>
    </source>
</evidence>
<dbReference type="PANTHER" id="PTHR43056">
    <property type="entry name" value="PEPTIDASE S9 PROLYL OLIGOPEPTIDASE"/>
    <property type="match status" value="1"/>
</dbReference>
<dbReference type="STRING" id="5353.A0A1Q3E9Q6"/>
<dbReference type="SUPFAM" id="SSF53474">
    <property type="entry name" value="alpha/beta-Hydrolases"/>
    <property type="match status" value="1"/>
</dbReference>
<dbReference type="PANTHER" id="PTHR43056:SF5">
    <property type="entry name" value="PEPTIDASE S9 PROLYL OLIGOPEPTIDASE CATALYTIC DOMAIN-CONTAINING PROTEIN"/>
    <property type="match status" value="1"/>
</dbReference>
<dbReference type="InterPro" id="IPR025337">
    <property type="entry name" value="Questin_oxidase-like"/>
</dbReference>
<evidence type="ECO:0000313" key="5">
    <source>
        <dbReference type="Proteomes" id="UP000188533"/>
    </source>
</evidence>
<feature type="domain" description="Peptidase S9 prolyl oligopeptidase catalytic" evidence="3">
    <location>
        <begin position="801"/>
        <end position="1012"/>
    </location>
</feature>
<dbReference type="Gene3D" id="3.40.50.1820">
    <property type="entry name" value="alpha/beta hydrolase"/>
    <property type="match status" value="1"/>
</dbReference>
<organism evidence="4 5">
    <name type="scientific">Lentinula edodes</name>
    <name type="common">Shiitake mushroom</name>
    <name type="synonym">Lentinus edodes</name>
    <dbReference type="NCBI Taxonomy" id="5353"/>
    <lineage>
        <taxon>Eukaryota</taxon>
        <taxon>Fungi</taxon>
        <taxon>Dikarya</taxon>
        <taxon>Basidiomycota</taxon>
        <taxon>Agaricomycotina</taxon>
        <taxon>Agaricomycetes</taxon>
        <taxon>Agaricomycetidae</taxon>
        <taxon>Agaricales</taxon>
        <taxon>Marasmiineae</taxon>
        <taxon>Omphalotaceae</taxon>
        <taxon>Lentinula</taxon>
    </lineage>
</organism>
<dbReference type="EMBL" id="BDGU01000166">
    <property type="protein sequence ID" value="GAW03942.1"/>
    <property type="molecule type" value="Genomic_DNA"/>
</dbReference>
<dbReference type="GO" id="GO:0006508">
    <property type="term" value="P:proteolysis"/>
    <property type="evidence" value="ECO:0007669"/>
    <property type="project" value="InterPro"/>
</dbReference>
<dbReference type="Pfam" id="PF14027">
    <property type="entry name" value="Questin_oxidase"/>
    <property type="match status" value="1"/>
</dbReference>
<reference evidence="4 5" key="1">
    <citation type="submission" date="2016-08" db="EMBL/GenBank/DDBJ databases">
        <authorList>
            <consortium name="Lentinula edodes genome sequencing consortium"/>
            <person name="Sakamoto Y."/>
            <person name="Nakade K."/>
            <person name="Sato S."/>
            <person name="Yoshida Y."/>
            <person name="Miyazaki K."/>
            <person name="Natsume S."/>
            <person name="Konno N."/>
        </authorList>
    </citation>
    <scope>NUCLEOTIDE SEQUENCE [LARGE SCALE GENOMIC DNA]</scope>
    <source>
        <strain evidence="4 5">NBRC 111202</strain>
    </source>
</reference>
<gene>
    <name evidence="4" type="ORF">LENED_005697</name>
</gene>
<dbReference type="AlphaFoldDB" id="A0A1Q3E9Q6"/>
<name>A0A1Q3E9Q6_LENED</name>
<comment type="caution">
    <text evidence="4">The sequence shown here is derived from an EMBL/GenBank/DDBJ whole genome shotgun (WGS) entry which is preliminary data.</text>
</comment>
<dbReference type="SUPFAM" id="SSF82171">
    <property type="entry name" value="DPP6 N-terminal domain-like"/>
    <property type="match status" value="1"/>
</dbReference>
<dbReference type="InterPro" id="IPR050585">
    <property type="entry name" value="Xaa-Pro_dipeptidyl-ppase/CocE"/>
</dbReference>
<dbReference type="InterPro" id="IPR001375">
    <property type="entry name" value="Peptidase_S9_cat"/>
</dbReference>
<feature type="region of interest" description="Disordered" evidence="2">
    <location>
        <begin position="95"/>
        <end position="114"/>
    </location>
</feature>
<keyword evidence="1" id="KW-0560">Oxidoreductase</keyword>
<dbReference type="GO" id="GO:0008236">
    <property type="term" value="F:serine-type peptidase activity"/>
    <property type="evidence" value="ECO:0007669"/>
    <property type="project" value="InterPro"/>
</dbReference>
<reference evidence="4 5" key="2">
    <citation type="submission" date="2017-02" db="EMBL/GenBank/DDBJ databases">
        <title>A genome survey and senescence transcriptome analysis in Lentinula edodes.</title>
        <authorList>
            <person name="Sakamoto Y."/>
            <person name="Nakade K."/>
            <person name="Sato S."/>
            <person name="Yoshida Y."/>
            <person name="Miyazaki K."/>
            <person name="Natsume S."/>
            <person name="Konno N."/>
        </authorList>
    </citation>
    <scope>NUCLEOTIDE SEQUENCE [LARGE SCALE GENOMIC DNA]</scope>
    <source>
        <strain evidence="4 5">NBRC 111202</strain>
    </source>
</reference>
<evidence type="ECO:0000256" key="1">
    <source>
        <dbReference type="ARBA" id="ARBA00023002"/>
    </source>
</evidence>
<protein>
    <submittedName>
        <fullName evidence="4">Peptidase prolyl oligopeptidase active site region</fullName>
    </submittedName>
</protein>
<dbReference type="GO" id="GO:0016491">
    <property type="term" value="F:oxidoreductase activity"/>
    <property type="evidence" value="ECO:0007669"/>
    <property type="project" value="UniProtKB-KW"/>
</dbReference>
<dbReference type="InterPro" id="IPR011042">
    <property type="entry name" value="6-blade_b-propeller_TolB-like"/>
</dbReference>
<dbReference type="Pfam" id="PF00326">
    <property type="entry name" value="Peptidase_S9"/>
    <property type="match status" value="1"/>
</dbReference>
<sequence length="1019" mass="113709">MCFTTYKKTKMSSSSDTASFDLFPTPSSALPHALSPTWWPGSTPDSTAILRQLLQENHEKWHIFFNNIGFHNHISHRLLALWALGANKEVLKAAYESDSEPDKERPAFSSPEPITSANFRDHLRDERQVKFDILQRILMEKFRYFNAYVQFFTDILMVQKKDVASVLEDFVFSGLDVKTRDENGRIIQSPLFVPFFEGLLHALIFVGYGLEFSLPGMIIEGLALAAVHRPTPGFEELVSPSHEAGSGDYNIENLTLKFRKSLDPGFHGTHAFTILAHVMKDPILVVKEANADDIFAFLSEKEGEKSKLLRQYSDRWSFNASDAKEVDRKIEELQWMNTLIFTVAGFEKSKQDDFRADFYFLMSETAPYGTWESPITAESITGNSTTRDDVIVDPVTSIIYHLESRPAEKGRCVLVESETGREIVGKDVNVRTGVHEYGSASAIVHDGIAYYSNIIDNRVYKVNVKDGSPAEPITPENKAFRYACFNIHPYNPRFLVSILEDHTVNTPSTVVNTLVIIDTQAKTVAPLVSGADFYALPKFSPDGGKLAWQHWDHPNMPWDNSQISLADVTLADSSLTLSNVTTIAKEGSNGFLAWANRNTLCWVCDVSGFGNPWKYDVSTKKAGPIFPSPVKEEFGAAMWLFCFFPFVIVDDAGKLGVFKAYRDGRAVLYRVDIETGDREQIESPYVVVECMRSISKSKGQFGFLGTKVDHSEKVVVGTIRDTVSFTAFTSGTISKGPNFDPSLVSVPRGITLKAPPNDELLHVIYYPPHNPAYAGTSIEGEKPPCVVNVHGGPTGMAQQGLSWKIQYWTTRGFAWLDVNYGGSFGYGKEYINRLWHGWGAVDVEDCITASLLLAKPPHSLIDPSRIVIRGSSSGGLTVLNALCNSSDTEVYAAATSLYGVTDLVGMVKDTHKFESQYMFSLVGGSPEDTKPFQKRSPINYVDKINRPLLILQGDIDRVVPKEQAEVVYNSIKNRGGVVEYKLYPGEGHGFRMKESQCDAFERELDFYQRALGLREGVKL</sequence>
<accession>A0A1Q3E9Q6</accession>
<keyword evidence="5" id="KW-1185">Reference proteome</keyword>
<dbReference type="Proteomes" id="UP000188533">
    <property type="component" value="Unassembled WGS sequence"/>
</dbReference>
<evidence type="ECO:0000313" key="4">
    <source>
        <dbReference type="EMBL" id="GAW03942.1"/>
    </source>
</evidence>
<dbReference type="InterPro" id="IPR029058">
    <property type="entry name" value="AB_hydrolase_fold"/>
</dbReference>
<proteinExistence type="predicted"/>